<dbReference type="SUPFAM" id="SSF53474">
    <property type="entry name" value="alpha/beta-Hydrolases"/>
    <property type="match status" value="1"/>
</dbReference>
<evidence type="ECO:0000313" key="7">
    <source>
        <dbReference type="Proteomes" id="UP000222788"/>
    </source>
</evidence>
<protein>
    <recommendedName>
        <fullName evidence="3">Carboxylic ester hydrolase</fullName>
        <ecNumber evidence="3">3.1.1.-</ecNumber>
    </recommendedName>
</protein>
<sequence>MAFVQPESNAAVKDRPGSDPVVTIGHGQYLGFHLPAEASGCPHGVDVFHGIPFGTDTSGANRFCRARMAAPLAAGEVRDAKERKSTAPETGGGNNDDEGEDCLNLQVYRSAVSESHDRSRNECDRSGEDGMKGKTSAQNLPVVVFFHGGSFNFGSSLVRNLHSMAAWSRSPLIIVAANYRLGLLGFLGGAQVSKLAGMAPHEDAPGTLNAGIWDARLALDWVQKYIGAFGGDKTNVSLMGLSAGAHMVGHLLLGYETGAERPFRRVILESGAPTARCVIDVQHPRLTEQFNAFLDAAGIPRECGDPNQPAKLLSAMRALPLSRLCRAAYSVWEHDAPSIFWPFQPVVDSGFASPSDSTSTSTSASTMTPTPATIKAAPSLLWETSRADRVPLMTGFCTNEGALFVPTGLNTNAEFRAFFARLLPGAMASADLDELERLYPSPDVPGSPYAPASIDEQLRYGAQWRRLEAAYAHWAYITPVLYSAHMAGGRHKAPARVWEWASESQPYAMSCHGDSELGVTHDMEQLDGLPGLTAVANRMHGLLVDFIVGNGDVVGVGEGGLSDWPLFVSPLGEGREPDGTPGKGKIMVFGKGNDELVYETGGRCGTPWQVRDMTEHEIAACRFWWARRYLSEGMCGMDKVKEG</sequence>
<dbReference type="Gene3D" id="3.40.50.1820">
    <property type="entry name" value="alpha/beta hydrolase"/>
    <property type="match status" value="1"/>
</dbReference>
<dbReference type="STRING" id="1035309.A0A2C5XBL6"/>
<reference evidence="6 7" key="1">
    <citation type="journal article" date="2013" name="Fungal Biol.">
        <title>Analysis of microsatellite markers in the genome of the plant pathogen Ceratocystis fimbriata.</title>
        <authorList>
            <person name="Simpson M.C."/>
            <person name="Wilken P.M."/>
            <person name="Coetzee M.P."/>
            <person name="Wingfield M.J."/>
            <person name="Wingfield B.D."/>
        </authorList>
    </citation>
    <scope>NUCLEOTIDE SEQUENCE [LARGE SCALE GENOMIC DNA]</scope>
    <source>
        <strain evidence="6 7">CBS 114723</strain>
    </source>
</reference>
<evidence type="ECO:0000256" key="3">
    <source>
        <dbReference type="RuleBase" id="RU361235"/>
    </source>
</evidence>
<evidence type="ECO:0000313" key="6">
    <source>
        <dbReference type="EMBL" id="PHH54401.1"/>
    </source>
</evidence>
<accession>A0A2C5XBL6</accession>
<keyword evidence="2 3" id="KW-0378">Hydrolase</keyword>
<dbReference type="PANTHER" id="PTHR11559">
    <property type="entry name" value="CARBOXYLESTERASE"/>
    <property type="match status" value="1"/>
</dbReference>
<dbReference type="Pfam" id="PF00135">
    <property type="entry name" value="COesterase"/>
    <property type="match status" value="1"/>
</dbReference>
<dbReference type="GO" id="GO:0016787">
    <property type="term" value="F:hydrolase activity"/>
    <property type="evidence" value="ECO:0007669"/>
    <property type="project" value="UniProtKB-KW"/>
</dbReference>
<comment type="similarity">
    <text evidence="1 3">Belongs to the type-B carboxylesterase/lipase family.</text>
</comment>
<dbReference type="PROSITE" id="PS00122">
    <property type="entry name" value="CARBOXYLESTERASE_B_1"/>
    <property type="match status" value="1"/>
</dbReference>
<dbReference type="InterPro" id="IPR002018">
    <property type="entry name" value="CarbesteraseB"/>
</dbReference>
<dbReference type="InterPro" id="IPR019826">
    <property type="entry name" value="Carboxylesterase_B_AS"/>
</dbReference>
<feature type="compositionally biased region" description="Basic and acidic residues" evidence="4">
    <location>
        <begin position="76"/>
        <end position="86"/>
    </location>
</feature>
<dbReference type="EMBL" id="APWK03000027">
    <property type="protein sequence ID" value="PHH54401.1"/>
    <property type="molecule type" value="Genomic_DNA"/>
</dbReference>
<evidence type="ECO:0000259" key="5">
    <source>
        <dbReference type="Pfam" id="PF00135"/>
    </source>
</evidence>
<evidence type="ECO:0000256" key="1">
    <source>
        <dbReference type="ARBA" id="ARBA00005964"/>
    </source>
</evidence>
<gene>
    <name evidence="6" type="primary">ACHE</name>
    <name evidence="6" type="ORF">CFIMG_007931RA00001</name>
</gene>
<evidence type="ECO:0000256" key="2">
    <source>
        <dbReference type="ARBA" id="ARBA00022801"/>
    </source>
</evidence>
<evidence type="ECO:0000256" key="4">
    <source>
        <dbReference type="SAM" id="MobiDB-lite"/>
    </source>
</evidence>
<feature type="domain" description="Carboxylesterase type B" evidence="5">
    <location>
        <begin position="19"/>
        <end position="415"/>
    </location>
</feature>
<organism evidence="6 7">
    <name type="scientific">Ceratocystis fimbriata CBS 114723</name>
    <dbReference type="NCBI Taxonomy" id="1035309"/>
    <lineage>
        <taxon>Eukaryota</taxon>
        <taxon>Fungi</taxon>
        <taxon>Dikarya</taxon>
        <taxon>Ascomycota</taxon>
        <taxon>Pezizomycotina</taxon>
        <taxon>Sordariomycetes</taxon>
        <taxon>Hypocreomycetidae</taxon>
        <taxon>Microascales</taxon>
        <taxon>Ceratocystidaceae</taxon>
        <taxon>Ceratocystis</taxon>
    </lineage>
</organism>
<feature type="compositionally biased region" description="Basic and acidic residues" evidence="4">
    <location>
        <begin position="114"/>
        <end position="132"/>
    </location>
</feature>
<dbReference type="EC" id="3.1.1.-" evidence="3"/>
<name>A0A2C5XBL6_9PEZI</name>
<keyword evidence="7" id="KW-1185">Reference proteome</keyword>
<feature type="region of interest" description="Disordered" evidence="4">
    <location>
        <begin position="74"/>
        <end position="134"/>
    </location>
</feature>
<reference evidence="6 7" key="2">
    <citation type="journal article" date="2013" name="IMA Fungus">
        <title>IMA Genome-F 1: Ceratocystis fimbriata: Draft nuclear genome sequence for the plant pathogen, Ceratocystis fimbriata.</title>
        <authorList>
            <person name="Wilken P.M."/>
            <person name="Steenkamp E.T."/>
            <person name="Wingfield M.J."/>
            <person name="de Beer Z.W."/>
            <person name="Wingfield B.D."/>
        </authorList>
    </citation>
    <scope>NUCLEOTIDE SEQUENCE [LARGE SCALE GENOMIC DNA]</scope>
    <source>
        <strain evidence="6 7">CBS 114723</strain>
    </source>
</reference>
<dbReference type="OrthoDB" id="408631at2759"/>
<comment type="caution">
    <text evidence="6">The sequence shown here is derived from an EMBL/GenBank/DDBJ whole genome shotgun (WGS) entry which is preliminary data.</text>
</comment>
<dbReference type="InterPro" id="IPR029058">
    <property type="entry name" value="AB_hydrolase_fold"/>
</dbReference>
<feature type="region of interest" description="Disordered" evidence="4">
    <location>
        <begin position="352"/>
        <end position="371"/>
    </location>
</feature>
<proteinExistence type="inferred from homology"/>
<dbReference type="Proteomes" id="UP000222788">
    <property type="component" value="Unassembled WGS sequence"/>
</dbReference>
<dbReference type="AlphaFoldDB" id="A0A2C5XBL6"/>
<dbReference type="InterPro" id="IPR050309">
    <property type="entry name" value="Type-B_Carboxylest/Lipase"/>
</dbReference>